<keyword evidence="1" id="KW-0805">Transcription regulation</keyword>
<protein>
    <submittedName>
        <fullName evidence="8">Helix-turn-helix domain-containing protein</fullName>
    </submittedName>
</protein>
<name>A0ABZ2JKI0_9PSED</name>
<evidence type="ECO:0000313" key="8">
    <source>
        <dbReference type="EMBL" id="WWY22948.1"/>
    </source>
</evidence>
<dbReference type="Proteomes" id="UP001375228">
    <property type="component" value="Chromosome"/>
</dbReference>
<evidence type="ECO:0000256" key="3">
    <source>
        <dbReference type="ARBA" id="ARBA00023159"/>
    </source>
</evidence>
<feature type="region of interest" description="Disordered" evidence="6">
    <location>
        <begin position="316"/>
        <end position="341"/>
    </location>
</feature>
<dbReference type="PANTHER" id="PTHR46796">
    <property type="entry name" value="HTH-TYPE TRANSCRIPTIONAL ACTIVATOR RHAS-RELATED"/>
    <property type="match status" value="1"/>
</dbReference>
<evidence type="ECO:0000256" key="5">
    <source>
        <dbReference type="ARBA" id="ARBA00037345"/>
    </source>
</evidence>
<dbReference type="InterPro" id="IPR009057">
    <property type="entry name" value="Homeodomain-like_sf"/>
</dbReference>
<comment type="function">
    <text evidence="5">Regulatory protein of the TOL plasmid xyl operons. XylS activates the xylXYZLTEGFJQKIH operon required for the degradation of toluene, m-xylene and p-xylene.</text>
</comment>
<accession>A0ABZ2JKI0</accession>
<dbReference type="PANTHER" id="PTHR46796:SF6">
    <property type="entry name" value="ARAC SUBFAMILY"/>
    <property type="match status" value="1"/>
</dbReference>
<dbReference type="Pfam" id="PF12833">
    <property type="entry name" value="HTH_18"/>
    <property type="match status" value="1"/>
</dbReference>
<organism evidence="8 9">
    <name type="scientific">Pseudomonas juntendi</name>
    <dbReference type="NCBI Taxonomy" id="2666183"/>
    <lineage>
        <taxon>Bacteria</taxon>
        <taxon>Pseudomonadati</taxon>
        <taxon>Pseudomonadota</taxon>
        <taxon>Gammaproteobacteria</taxon>
        <taxon>Pseudomonadales</taxon>
        <taxon>Pseudomonadaceae</taxon>
        <taxon>Pseudomonas</taxon>
    </lineage>
</organism>
<dbReference type="EMBL" id="CP146691">
    <property type="protein sequence ID" value="WWY22948.1"/>
    <property type="molecule type" value="Genomic_DNA"/>
</dbReference>
<evidence type="ECO:0000259" key="7">
    <source>
        <dbReference type="PROSITE" id="PS01124"/>
    </source>
</evidence>
<dbReference type="InterPro" id="IPR050204">
    <property type="entry name" value="AraC_XylS_family_regulators"/>
</dbReference>
<evidence type="ECO:0000256" key="6">
    <source>
        <dbReference type="SAM" id="MobiDB-lite"/>
    </source>
</evidence>
<dbReference type="PROSITE" id="PS01124">
    <property type="entry name" value="HTH_ARAC_FAMILY_2"/>
    <property type="match status" value="1"/>
</dbReference>
<keyword evidence="2" id="KW-0238">DNA-binding</keyword>
<feature type="domain" description="HTH araC/xylS-type" evidence="7">
    <location>
        <begin position="217"/>
        <end position="318"/>
    </location>
</feature>
<dbReference type="PRINTS" id="PR00032">
    <property type="entry name" value="HTHARAC"/>
</dbReference>
<sequence length="341" mass="37984">MGTFITTAAVPGSDVPSFWNEISKKYFVELKCSLGSRLAHSASTSFQASLSHNALGNLDLIDLRATPHAVQRANNHTQSEEFFILSLLTEGVCDLSQNDRMCRVYPGQLVLYDTRSEYKVELLETFRMCSIRIPVDTMRLYSPAASNAVALPIDTMTGIGRIISNLMLNIFEEKESSPDIKMDDLAKPLLEMLSIGLDGVCGVNEKPNSRLSNYHAGRVRQFIEDNLYDPGLTVDAVATALKMSLSSVHRAFVHQPLSVGEFIVRRRIEACQQDLISPVTANRLISDIAYDWGFSSNAHFSRAFKKYTGLSPREYRSLHSQGTQEAGKKTPLKPVLPREHL</sequence>
<dbReference type="InterPro" id="IPR020449">
    <property type="entry name" value="Tscrpt_reg_AraC-type_HTH"/>
</dbReference>
<proteinExistence type="predicted"/>
<keyword evidence="4" id="KW-0804">Transcription</keyword>
<keyword evidence="9" id="KW-1185">Reference proteome</keyword>
<dbReference type="Pfam" id="PF14525">
    <property type="entry name" value="AraC_binding_2"/>
    <property type="match status" value="1"/>
</dbReference>
<dbReference type="SMART" id="SM00342">
    <property type="entry name" value="HTH_ARAC"/>
    <property type="match status" value="1"/>
</dbReference>
<evidence type="ECO:0000256" key="1">
    <source>
        <dbReference type="ARBA" id="ARBA00023015"/>
    </source>
</evidence>
<dbReference type="Gene3D" id="1.10.10.60">
    <property type="entry name" value="Homeodomain-like"/>
    <property type="match status" value="1"/>
</dbReference>
<gene>
    <name evidence="8" type="ORF">V9385_10235</name>
</gene>
<dbReference type="RefSeq" id="WP_009681593.1">
    <property type="nucleotide sequence ID" value="NZ_CP091311.1"/>
</dbReference>
<evidence type="ECO:0000256" key="4">
    <source>
        <dbReference type="ARBA" id="ARBA00023163"/>
    </source>
</evidence>
<dbReference type="SUPFAM" id="SSF46689">
    <property type="entry name" value="Homeodomain-like"/>
    <property type="match status" value="1"/>
</dbReference>
<keyword evidence="3" id="KW-0010">Activator</keyword>
<dbReference type="InterPro" id="IPR035418">
    <property type="entry name" value="AraC-bd_2"/>
</dbReference>
<evidence type="ECO:0000256" key="2">
    <source>
        <dbReference type="ARBA" id="ARBA00023125"/>
    </source>
</evidence>
<dbReference type="InterPro" id="IPR018060">
    <property type="entry name" value="HTH_AraC"/>
</dbReference>
<evidence type="ECO:0000313" key="9">
    <source>
        <dbReference type="Proteomes" id="UP001375228"/>
    </source>
</evidence>
<reference evidence="8 9" key="1">
    <citation type="submission" date="2024-03" db="EMBL/GenBank/DDBJ databases">
        <title>Pseudomonas juntendi.</title>
        <authorList>
            <person name="Liu Y."/>
        </authorList>
    </citation>
    <scope>NUCLEOTIDE SEQUENCE [LARGE SCALE GENOMIC DNA]</scope>
    <source>
        <strain evidence="8 9">L4046hy</strain>
    </source>
</reference>